<dbReference type="EMBL" id="CM035438">
    <property type="protein sequence ID" value="KAH7285449.1"/>
    <property type="molecule type" value="Genomic_DNA"/>
</dbReference>
<dbReference type="OrthoDB" id="2006708at2759"/>
<dbReference type="OMA" id="HKEANCK"/>
<protein>
    <submittedName>
        <fullName evidence="1">Uncharacterized protein</fullName>
    </submittedName>
</protein>
<comment type="caution">
    <text evidence="1">The sequence shown here is derived from an EMBL/GenBank/DDBJ whole genome shotgun (WGS) entry which is preliminary data.</text>
</comment>
<reference evidence="1" key="1">
    <citation type="submission" date="2021-08" db="EMBL/GenBank/DDBJ databases">
        <title>WGS assembly of Ceratopteris richardii.</title>
        <authorList>
            <person name="Marchant D.B."/>
            <person name="Chen G."/>
            <person name="Jenkins J."/>
            <person name="Shu S."/>
            <person name="Leebens-Mack J."/>
            <person name="Grimwood J."/>
            <person name="Schmutz J."/>
            <person name="Soltis P."/>
            <person name="Soltis D."/>
            <person name="Chen Z.-H."/>
        </authorList>
    </citation>
    <scope>NUCLEOTIDE SEQUENCE</scope>
    <source>
        <strain evidence="1">Whitten #5841</strain>
        <tissue evidence="1">Leaf</tissue>
    </source>
</reference>
<organism evidence="1 2">
    <name type="scientific">Ceratopteris richardii</name>
    <name type="common">Triangle waterfern</name>
    <dbReference type="NCBI Taxonomy" id="49495"/>
    <lineage>
        <taxon>Eukaryota</taxon>
        <taxon>Viridiplantae</taxon>
        <taxon>Streptophyta</taxon>
        <taxon>Embryophyta</taxon>
        <taxon>Tracheophyta</taxon>
        <taxon>Polypodiopsida</taxon>
        <taxon>Polypodiidae</taxon>
        <taxon>Polypodiales</taxon>
        <taxon>Pteridineae</taxon>
        <taxon>Pteridaceae</taxon>
        <taxon>Parkerioideae</taxon>
        <taxon>Ceratopteris</taxon>
    </lineage>
</organism>
<evidence type="ECO:0000313" key="2">
    <source>
        <dbReference type="Proteomes" id="UP000825935"/>
    </source>
</evidence>
<dbReference type="Proteomes" id="UP000825935">
    <property type="component" value="Chromosome 33"/>
</dbReference>
<dbReference type="AlphaFoldDB" id="A0A8T2QNC4"/>
<evidence type="ECO:0000313" key="1">
    <source>
        <dbReference type="EMBL" id="KAH7285449.1"/>
    </source>
</evidence>
<keyword evidence="2" id="KW-1185">Reference proteome</keyword>
<gene>
    <name evidence="1" type="ORF">KP509_33G028600</name>
</gene>
<sequence length="344" mass="37642">MASFQQCQEHNYNRNLLPPMRDVFLEIQVNKLIHEFFFASPPEGLSPALCGHENESSERKTGGILPTIPTSGLRIRAQETLTLCECDPSSSKPERGSHEHEAHILQSTQLFVSTPAALQTDVDEDDALPQDIEKGQQAPPHYLQSGEVPNFFRNPSSARTFSPQSEVATVSLCRADSFSSSEKARFQTCAPCRENAELKPCSKKPPLPPKLPNLHVMRSNLTMDRCFSDVGPLPSSFRRAKSEKKKNLSQTAAVDTSAWALLITLCFAVIMLGQGIHSSETKQVALLHTDAPTEAQANVRTSIVLNQNSVIPAADNVIHGRGSRTPVLPGGEAQVDIEERNLGS</sequence>
<accession>A0A8T2QNC4</accession>
<name>A0A8T2QNC4_CERRI</name>
<proteinExistence type="predicted"/>